<proteinExistence type="predicted"/>
<organism evidence="1">
    <name type="scientific">Vitis vinifera</name>
    <name type="common">Grape</name>
    <dbReference type="NCBI Taxonomy" id="29760"/>
    <lineage>
        <taxon>Eukaryota</taxon>
        <taxon>Viridiplantae</taxon>
        <taxon>Streptophyta</taxon>
        <taxon>Embryophyta</taxon>
        <taxon>Tracheophyta</taxon>
        <taxon>Spermatophyta</taxon>
        <taxon>Magnoliopsida</taxon>
        <taxon>eudicotyledons</taxon>
        <taxon>Gunneridae</taxon>
        <taxon>Pentapetalae</taxon>
        <taxon>rosids</taxon>
        <taxon>Vitales</taxon>
        <taxon>Vitaceae</taxon>
        <taxon>Viteae</taxon>
        <taxon>Vitis</taxon>
    </lineage>
</organism>
<sequence length="208" mass="23982">MDLEAPRKDVLRSGNFDFTSDHVLNTEFVTQLKDDLQAADLRNNGTRTLIAVIFTITLHLNFREASGTISQEKNGVCEISQTPKRAAKLFRNTELSSQGCEVGFHLEVPSSLLAAWFVYRQKEKHLTVQKCCEITSQQKGDFATLCKMLPSARSDWLVMAVTSSFQLRIAHRLKHWIVDFLRFEMVYSMHHLDFRKYSKSGFYDCHQE</sequence>
<dbReference type="EMBL" id="AM478844">
    <property type="protein sequence ID" value="CAN81718.1"/>
    <property type="molecule type" value="Genomic_DNA"/>
</dbReference>
<evidence type="ECO:0000313" key="1">
    <source>
        <dbReference type="EMBL" id="CAN81718.1"/>
    </source>
</evidence>
<accession>A5C1J4</accession>
<reference evidence="1" key="1">
    <citation type="journal article" date="2007" name="PLoS ONE">
        <title>The first genome sequence of an elite grapevine cultivar (Pinot noir Vitis vinifera L.): coping with a highly heterozygous genome.</title>
        <authorList>
            <person name="Velasco R."/>
            <person name="Zharkikh A."/>
            <person name="Troggio M."/>
            <person name="Cartwright D.A."/>
            <person name="Cestaro A."/>
            <person name="Pruss D."/>
            <person name="Pindo M."/>
            <person name="FitzGerald L.M."/>
            <person name="Vezzulli S."/>
            <person name="Reid J."/>
            <person name="Malacarne G."/>
            <person name="Iliev D."/>
            <person name="Coppola G."/>
            <person name="Wardell B."/>
            <person name="Micheletti D."/>
            <person name="Macalma T."/>
            <person name="Facci M."/>
            <person name="Mitchell J.T."/>
            <person name="Perazzolli M."/>
            <person name="Eldredge G."/>
            <person name="Gatto P."/>
            <person name="Oyzerski R."/>
            <person name="Moretto M."/>
            <person name="Gutin N."/>
            <person name="Stefanini M."/>
            <person name="Chen Y."/>
            <person name="Segala C."/>
            <person name="Davenport C."/>
            <person name="Dematte L."/>
            <person name="Mraz A."/>
            <person name="Battilana J."/>
            <person name="Stormo K."/>
            <person name="Costa F."/>
            <person name="Tao Q."/>
            <person name="Si-Ammour A."/>
            <person name="Harkins T."/>
            <person name="Lackey A."/>
            <person name="Perbost C."/>
            <person name="Taillon B."/>
            <person name="Stella A."/>
            <person name="Solovyev V."/>
            <person name="Fawcett J.A."/>
            <person name="Sterck L."/>
            <person name="Vandepoele K."/>
            <person name="Grando S.M."/>
            <person name="Toppo S."/>
            <person name="Moser C."/>
            <person name="Lanchbury J."/>
            <person name="Bogden R."/>
            <person name="Skolnick M."/>
            <person name="Sgaramella V."/>
            <person name="Bhatnagar S.K."/>
            <person name="Fontana P."/>
            <person name="Gutin A."/>
            <person name="Van de Peer Y."/>
            <person name="Salamini F."/>
            <person name="Viola R."/>
        </authorList>
    </citation>
    <scope>NUCLEOTIDE SEQUENCE</scope>
</reference>
<dbReference type="AlphaFoldDB" id="A5C1J4"/>
<protein>
    <submittedName>
        <fullName evidence="1">Uncharacterized protein</fullName>
    </submittedName>
</protein>
<name>A5C1J4_VITVI</name>
<gene>
    <name evidence="1" type="ORF">VITISV_001178</name>
</gene>